<keyword evidence="8 10" id="KW-0131">Cell cycle</keyword>
<feature type="domain" description="Kinetochore protein Ndc80 CH" evidence="12">
    <location>
        <begin position="1"/>
        <end position="107"/>
    </location>
</feature>
<feature type="coiled-coil region" evidence="11">
    <location>
        <begin position="287"/>
        <end position="321"/>
    </location>
</feature>
<evidence type="ECO:0000256" key="8">
    <source>
        <dbReference type="ARBA" id="ARBA00023306"/>
    </source>
</evidence>
<keyword evidence="6 11" id="KW-0175">Coiled coil</keyword>
<keyword evidence="5 10" id="KW-0995">Kinetochore</keyword>
<dbReference type="InterPro" id="IPR005550">
    <property type="entry name" value="Kinetochore_Ndc80"/>
</dbReference>
<evidence type="ECO:0000256" key="2">
    <source>
        <dbReference type="ARBA" id="ARBA00022454"/>
    </source>
</evidence>
<evidence type="ECO:0000256" key="3">
    <source>
        <dbReference type="ARBA" id="ARBA00022618"/>
    </source>
</evidence>
<evidence type="ECO:0000259" key="12">
    <source>
        <dbReference type="Pfam" id="PF03801"/>
    </source>
</evidence>
<evidence type="ECO:0000256" key="5">
    <source>
        <dbReference type="ARBA" id="ARBA00022838"/>
    </source>
</evidence>
<evidence type="ECO:0000256" key="6">
    <source>
        <dbReference type="ARBA" id="ARBA00023054"/>
    </source>
</evidence>
<comment type="subunit">
    <text evidence="10">Component of the NDC80 complex.</text>
</comment>
<dbReference type="Pfam" id="PF03801">
    <property type="entry name" value="Ndc80_HEC"/>
    <property type="match status" value="1"/>
</dbReference>
<accession>A0ABP0ZKG0</accession>
<evidence type="ECO:0000256" key="4">
    <source>
        <dbReference type="ARBA" id="ARBA00022776"/>
    </source>
</evidence>
<dbReference type="Gene3D" id="6.10.250.1950">
    <property type="match status" value="1"/>
</dbReference>
<organism evidence="13 14">
    <name type="scientific">Lodderomyces beijingensis</name>
    <dbReference type="NCBI Taxonomy" id="1775926"/>
    <lineage>
        <taxon>Eukaryota</taxon>
        <taxon>Fungi</taxon>
        <taxon>Dikarya</taxon>
        <taxon>Ascomycota</taxon>
        <taxon>Saccharomycotina</taxon>
        <taxon>Pichiomycetes</taxon>
        <taxon>Debaryomycetaceae</taxon>
        <taxon>Candida/Lodderomyces clade</taxon>
        <taxon>Lodderomyces</taxon>
    </lineage>
</organism>
<comment type="subcellular location">
    <subcellularLocation>
        <location evidence="10">Chromosome</location>
        <location evidence="10">Centromere</location>
        <location evidence="10">Kinetochore</location>
    </subcellularLocation>
    <subcellularLocation>
        <location evidence="10">Nucleus</location>
    </subcellularLocation>
</comment>
<dbReference type="GeneID" id="92206185"/>
<evidence type="ECO:0000313" key="13">
    <source>
        <dbReference type="EMBL" id="CAK9436431.1"/>
    </source>
</evidence>
<comment type="similarity">
    <text evidence="1 10">Belongs to the NDC80/HEC1 family.</text>
</comment>
<keyword evidence="4 10" id="KW-0498">Mitosis</keyword>
<comment type="function">
    <text evidence="10">Acts as a component of the essential kinetochore-associated NDC80 complex, which is required for chromosome segregation and spindle checkpoint activity.</text>
</comment>
<name>A0ABP0ZKG0_9ASCO</name>
<feature type="coiled-coil region" evidence="11">
    <location>
        <begin position="133"/>
        <end position="192"/>
    </location>
</feature>
<feature type="coiled-coil region" evidence="11">
    <location>
        <begin position="443"/>
        <end position="477"/>
    </location>
</feature>
<evidence type="ECO:0000256" key="10">
    <source>
        <dbReference type="RuleBase" id="RU368072"/>
    </source>
</evidence>
<keyword evidence="9 10" id="KW-0137">Centromere</keyword>
<dbReference type="Proteomes" id="UP001497383">
    <property type="component" value="Chromosome 1"/>
</dbReference>
<proteinExistence type="inferred from homology"/>
<protein>
    <recommendedName>
        <fullName evidence="10">Kinetochore protein NDC80</fullName>
    </recommendedName>
</protein>
<feature type="coiled-coil region" evidence="11">
    <location>
        <begin position="224"/>
        <end position="251"/>
    </location>
</feature>
<dbReference type="RefSeq" id="XP_066827927.1">
    <property type="nucleotide sequence ID" value="XM_066976969.1"/>
</dbReference>
<keyword evidence="2 10" id="KW-0158">Chromosome</keyword>
<evidence type="ECO:0000256" key="9">
    <source>
        <dbReference type="ARBA" id="ARBA00023328"/>
    </source>
</evidence>
<keyword evidence="7 10" id="KW-0539">Nucleus</keyword>
<dbReference type="EMBL" id="OZ022405">
    <property type="protein sequence ID" value="CAK9436431.1"/>
    <property type="molecule type" value="Genomic_DNA"/>
</dbReference>
<evidence type="ECO:0000256" key="1">
    <source>
        <dbReference type="ARBA" id="ARBA00007050"/>
    </source>
</evidence>
<dbReference type="Gene3D" id="1.10.418.30">
    <property type="entry name" value="Ncd80 complex, Ncd80 subunit"/>
    <property type="match status" value="1"/>
</dbReference>
<evidence type="ECO:0000313" key="14">
    <source>
        <dbReference type="Proteomes" id="UP001497383"/>
    </source>
</evidence>
<dbReference type="PANTHER" id="PTHR10643">
    <property type="entry name" value="KINETOCHORE PROTEIN NDC80"/>
    <property type="match status" value="1"/>
</dbReference>
<dbReference type="PANTHER" id="PTHR10643:SF2">
    <property type="entry name" value="KINETOCHORE PROTEIN NDC80 HOMOLOG"/>
    <property type="match status" value="1"/>
</dbReference>
<dbReference type="InterPro" id="IPR038273">
    <property type="entry name" value="Ndc80_sf"/>
</dbReference>
<reference evidence="13 14" key="1">
    <citation type="submission" date="2024-03" db="EMBL/GenBank/DDBJ databases">
        <authorList>
            <person name="Brejova B."/>
        </authorList>
    </citation>
    <scope>NUCLEOTIDE SEQUENCE [LARGE SCALE GENOMIC DNA]</scope>
    <source>
        <strain evidence="13 14">CBS 14171</strain>
    </source>
</reference>
<sequence length="514" mass="60069">MQKDILAFLVSHRFEAVSTTPLNENILKSPTQRNFNDIFKFIILTIEPGYVFEKPVEQEIIPILKSYQYPYLNTISRSNFSAVGGQNNWPTFLGLLHWLVELSELLSNGLTDSSYEPDDDFDKIFVKCTMDCYGKFLREDENYEQEREEMEQRFALELQSYKNLIEEGAKRNLALEEKYAQLTAELKAKEEADRKTIALEDDHEKLKNYINQVKKMIPEWKTKLDLGERELEMLNEKLKQLHHEKATLDTELAKRGISIESVNKIHYERDSLSKANDAAHARVENIKDKLATRIFELETNLDELEGVLSEYNTSVQRLNYEDETKFQFGLKIKEDIQNTDRAFGRDEILANKTTNEEKTQLMAVLEQLRFQIAEDTKKIQTVKQESVGVQEMINSQRARVEDLQIQDTLAKRKCDEISHNFSRQQDDYMTQIEQTEQRARDIKMAMSSAVLNLERKLQDANIEHNATIEAIENKRREMGESLDKVVSYVLKFKLNVSERLMIMDDSMQKQQQSD</sequence>
<gene>
    <name evidence="13" type="ORF">LODBEIA_P09890</name>
</gene>
<evidence type="ECO:0000256" key="7">
    <source>
        <dbReference type="ARBA" id="ARBA00023242"/>
    </source>
</evidence>
<evidence type="ECO:0000256" key="11">
    <source>
        <dbReference type="SAM" id="Coils"/>
    </source>
</evidence>
<keyword evidence="14" id="KW-1185">Reference proteome</keyword>
<dbReference type="InterPro" id="IPR055260">
    <property type="entry name" value="Ndc80_CH"/>
</dbReference>
<keyword evidence="3 10" id="KW-0132">Cell division</keyword>